<organism evidence="2 3">
    <name type="scientific">Candidatus Methanofastidiosum methylothiophilum</name>
    <dbReference type="NCBI Taxonomy" id="1705564"/>
    <lineage>
        <taxon>Archaea</taxon>
        <taxon>Methanobacteriati</taxon>
        <taxon>Methanobacteriota</taxon>
        <taxon>Stenosarchaea group</taxon>
        <taxon>Candidatus Methanofastidiosia</taxon>
        <taxon>Candidatus Methanofastidiosales</taxon>
        <taxon>Candidatus Methanofastidiosaceae</taxon>
        <taxon>Candidatus Methanofastidiosum</taxon>
    </lineage>
</organism>
<protein>
    <submittedName>
        <fullName evidence="2">Uncharacterized protein</fullName>
    </submittedName>
</protein>
<evidence type="ECO:0000313" key="3">
    <source>
        <dbReference type="Proteomes" id="UP000075578"/>
    </source>
</evidence>
<proteinExistence type="predicted"/>
<feature type="transmembrane region" description="Helical" evidence="1">
    <location>
        <begin position="54"/>
        <end position="73"/>
    </location>
</feature>
<dbReference type="Proteomes" id="UP000075578">
    <property type="component" value="Unassembled WGS sequence"/>
</dbReference>
<sequence length="75" mass="8653">MVTVKISKRKRMRSKVYLKRSVPFFIVSIIIVVGGLLLISNLLKGKSYVGTVQWIWFIGSFLASQYINLKYVVEK</sequence>
<gene>
    <name evidence="2" type="ORF">AMQ74_00752</name>
</gene>
<dbReference type="AlphaFoldDB" id="A0A150J5G4"/>
<evidence type="ECO:0000313" key="2">
    <source>
        <dbReference type="EMBL" id="KYC52365.1"/>
    </source>
</evidence>
<keyword evidence="1" id="KW-1133">Transmembrane helix</keyword>
<name>A0A150J5G4_9EURY</name>
<keyword evidence="1" id="KW-0812">Transmembrane</keyword>
<keyword evidence="1" id="KW-0472">Membrane</keyword>
<feature type="transmembrane region" description="Helical" evidence="1">
    <location>
        <begin position="21"/>
        <end position="42"/>
    </location>
</feature>
<accession>A0A150J5G4</accession>
<evidence type="ECO:0000256" key="1">
    <source>
        <dbReference type="SAM" id="Phobius"/>
    </source>
</evidence>
<comment type="caution">
    <text evidence="2">The sequence shown here is derived from an EMBL/GenBank/DDBJ whole genome shotgun (WGS) entry which is preliminary data.</text>
</comment>
<reference evidence="2 3" key="1">
    <citation type="journal article" date="2016" name="ISME J.">
        <title>Chasing the elusive Euryarchaeota class WSA2: genomes reveal a uniquely fastidious methyl-reducing methanogen.</title>
        <authorList>
            <person name="Nobu M.K."/>
            <person name="Narihiro T."/>
            <person name="Kuroda K."/>
            <person name="Mei R."/>
            <person name="Liu W.T."/>
        </authorList>
    </citation>
    <scope>NUCLEOTIDE SEQUENCE [LARGE SCALE GENOMIC DNA]</scope>
    <source>
        <strain evidence="2">U1lsi0528_Bin089</strain>
    </source>
</reference>
<dbReference type="EMBL" id="LNGD01000033">
    <property type="protein sequence ID" value="KYC52365.1"/>
    <property type="molecule type" value="Genomic_DNA"/>
</dbReference>